<dbReference type="GO" id="GO:0000329">
    <property type="term" value="C:fungal-type vacuole membrane"/>
    <property type="evidence" value="ECO:0007669"/>
    <property type="project" value="TreeGrafter"/>
</dbReference>
<dbReference type="PANTHER" id="PTHR12865:SF1">
    <property type="entry name" value="PHOSPHATIDYLINOSITOL 4-KINASE TYPE 2"/>
    <property type="match status" value="1"/>
</dbReference>
<keyword evidence="5" id="KW-0472">Membrane</keyword>
<dbReference type="InterPro" id="IPR039756">
    <property type="entry name" value="Lsb6/PI4K2"/>
</dbReference>
<evidence type="ECO:0000313" key="7">
    <source>
        <dbReference type="EMBL" id="AOW02202.1"/>
    </source>
</evidence>
<proteinExistence type="inferred from homology"/>
<keyword evidence="1 5" id="KW-0808">Transferase</keyword>
<keyword evidence="5" id="KW-1003">Cell membrane</keyword>
<dbReference type="EMBL" id="CP017555">
    <property type="protein sequence ID" value="AOW02202.1"/>
    <property type="molecule type" value="Genomic_DNA"/>
</dbReference>
<dbReference type="OrthoDB" id="10297967at2759"/>
<dbReference type="GO" id="GO:0004430">
    <property type="term" value="F:1-phosphatidylinositol 4-kinase activity"/>
    <property type="evidence" value="ECO:0007669"/>
    <property type="project" value="UniProtKB-UniRule"/>
</dbReference>
<dbReference type="PANTHER" id="PTHR12865">
    <property type="entry name" value="PHOSPHATIDYLINOSITOL 4-KINASE TYPE-II"/>
    <property type="match status" value="1"/>
</dbReference>
<keyword evidence="3 5" id="KW-0418">Kinase</keyword>
<feature type="region of interest" description="Disordered" evidence="6">
    <location>
        <begin position="83"/>
        <end position="116"/>
    </location>
</feature>
<dbReference type="eggNOG" id="KOG2381">
    <property type="taxonomic scope" value="Eukaryota"/>
</dbReference>
<feature type="compositionally biased region" description="Acidic residues" evidence="6">
    <location>
        <begin position="98"/>
        <end position="112"/>
    </location>
</feature>
<keyword evidence="2 5" id="KW-0547">Nucleotide-binding</keyword>
<dbReference type="VEuPathDB" id="FungiDB:YALI1_C02215g"/>
<accession>A0A1D8N996</accession>
<name>A0A1D8N996_YARLL</name>
<dbReference type="Proteomes" id="UP000182444">
    <property type="component" value="Chromosome 1C"/>
</dbReference>
<gene>
    <name evidence="7" type="ORF">YALI1_C02215g</name>
</gene>
<comment type="subcellular location">
    <subcellularLocation>
        <location evidence="5">Cell membrane</location>
        <topology evidence="5">Peripheral membrane protein</topology>
    </subcellularLocation>
    <subcellularLocation>
        <location evidence="5">Vacuole membrane</location>
        <topology evidence="5">Peripheral membrane protein</topology>
    </subcellularLocation>
</comment>
<sequence length="399" mass="44953">MSLPTYEQPKKSWLSLPTNPVTRLKQSLFFNVQNSPYTRSRDEILREIDTRHRHDTQEFLELQKAAVDLVAVGELSGTYKTVDYVIPEPEKDKGQGGDNDDSEDDSDDDEVVEAGPSGGAIEEAIPEASSSLAGPSGSGREGLFRPCSEESYELLSYLPLPFTKPCTVYRTGYVCEAAASVLNALLGFNVVPLTRVTSVKDKLGSLLELDDDAIAAFEYFKANGEENTPEWLNLEIQKLAVVDWLCRNMNRTPGNWYINTATEQIHGNGLDTGYDSCFPYKHPWMFRWNLPGKVTSAPWSEEIRARVVPLLTSQEWWQVASDALYHTFFDNHDDFEEGFWNSQWAIFRGQAYLLLSNLLRKDSTPDDLSRGHPKLMIAYDGGMDKAQRGVELYIEPKGK</sequence>
<dbReference type="GO" id="GO:0005768">
    <property type="term" value="C:endosome"/>
    <property type="evidence" value="ECO:0007669"/>
    <property type="project" value="UniProtKB-UniRule"/>
</dbReference>
<dbReference type="GO" id="GO:0007030">
    <property type="term" value="P:Golgi organization"/>
    <property type="evidence" value="ECO:0007669"/>
    <property type="project" value="TreeGrafter"/>
</dbReference>
<keyword evidence="4 5" id="KW-0067">ATP-binding</keyword>
<dbReference type="KEGG" id="yli:2909130"/>
<evidence type="ECO:0000256" key="3">
    <source>
        <dbReference type="ARBA" id="ARBA00022777"/>
    </source>
</evidence>
<reference evidence="7 8" key="1">
    <citation type="journal article" date="2016" name="PLoS ONE">
        <title>Sequence Assembly of Yarrowia lipolytica Strain W29/CLIB89 Shows Transposable Element Diversity.</title>
        <authorList>
            <person name="Magnan C."/>
            <person name="Yu J."/>
            <person name="Chang I."/>
            <person name="Jahn E."/>
            <person name="Kanomata Y."/>
            <person name="Wu J."/>
            <person name="Zeller M."/>
            <person name="Oakes M."/>
            <person name="Baldi P."/>
            <person name="Sandmeyer S."/>
        </authorList>
    </citation>
    <scope>NUCLEOTIDE SEQUENCE [LARGE SCALE GENOMIC DNA]</scope>
    <source>
        <strain evidence="8">CLIB89(W29)</strain>
    </source>
</reference>
<dbReference type="RefSeq" id="XP_501335.1">
    <property type="nucleotide sequence ID" value="XM_501335.3"/>
</dbReference>
<evidence type="ECO:0000256" key="5">
    <source>
        <dbReference type="RuleBase" id="RU367084"/>
    </source>
</evidence>
<comment type="cofactor">
    <cofactor evidence="5">
        <name>Mg(2+)</name>
        <dbReference type="ChEBI" id="CHEBI:18420"/>
    </cofactor>
    <cofactor evidence="5">
        <name>Mn(2+)</name>
        <dbReference type="ChEBI" id="CHEBI:29035"/>
    </cofactor>
</comment>
<evidence type="ECO:0000313" key="8">
    <source>
        <dbReference type="Proteomes" id="UP000182444"/>
    </source>
</evidence>
<evidence type="ECO:0000256" key="6">
    <source>
        <dbReference type="SAM" id="MobiDB-lite"/>
    </source>
</evidence>
<comment type="catalytic activity">
    <reaction evidence="5">
        <text>a 1,2-diacyl-sn-glycero-3-phospho-(1D-myo-inositol) + ATP = a 1,2-diacyl-sn-glycero-3-phospho-(1D-myo-inositol 4-phosphate) + ADP + H(+)</text>
        <dbReference type="Rhea" id="RHEA:19877"/>
        <dbReference type="ChEBI" id="CHEBI:15378"/>
        <dbReference type="ChEBI" id="CHEBI:30616"/>
        <dbReference type="ChEBI" id="CHEBI:57880"/>
        <dbReference type="ChEBI" id="CHEBI:58178"/>
        <dbReference type="ChEBI" id="CHEBI:456216"/>
        <dbReference type="EC" id="2.7.1.67"/>
    </reaction>
</comment>
<protein>
    <recommendedName>
        <fullName evidence="5">Phosphatidylinositol 4-kinase</fullName>
        <ecNumber evidence="5">2.7.1.67</ecNumber>
    </recommendedName>
</protein>
<dbReference type="AlphaFoldDB" id="A0A1D8N996"/>
<evidence type="ECO:0000256" key="2">
    <source>
        <dbReference type="ARBA" id="ARBA00022741"/>
    </source>
</evidence>
<evidence type="ECO:0000256" key="4">
    <source>
        <dbReference type="ARBA" id="ARBA00022840"/>
    </source>
</evidence>
<dbReference type="GO" id="GO:0005802">
    <property type="term" value="C:trans-Golgi network"/>
    <property type="evidence" value="ECO:0007669"/>
    <property type="project" value="TreeGrafter"/>
</dbReference>
<dbReference type="GO" id="GO:0007032">
    <property type="term" value="P:endosome organization"/>
    <property type="evidence" value="ECO:0007669"/>
    <property type="project" value="TreeGrafter"/>
</dbReference>
<feature type="region of interest" description="Disordered" evidence="6">
    <location>
        <begin position="121"/>
        <end position="140"/>
    </location>
</feature>
<dbReference type="GO" id="GO:0005886">
    <property type="term" value="C:plasma membrane"/>
    <property type="evidence" value="ECO:0007669"/>
    <property type="project" value="UniProtKB-SubCell"/>
</dbReference>
<dbReference type="GO" id="GO:0005524">
    <property type="term" value="F:ATP binding"/>
    <property type="evidence" value="ECO:0007669"/>
    <property type="project" value="UniProtKB-UniRule"/>
</dbReference>
<organism evidence="7 8">
    <name type="scientific">Yarrowia lipolytica</name>
    <name type="common">Candida lipolytica</name>
    <dbReference type="NCBI Taxonomy" id="4952"/>
    <lineage>
        <taxon>Eukaryota</taxon>
        <taxon>Fungi</taxon>
        <taxon>Dikarya</taxon>
        <taxon>Ascomycota</taxon>
        <taxon>Saccharomycotina</taxon>
        <taxon>Dipodascomycetes</taxon>
        <taxon>Dipodascales</taxon>
        <taxon>Dipodascales incertae sedis</taxon>
        <taxon>Yarrowia</taxon>
    </lineage>
</organism>
<dbReference type="EC" id="2.7.1.67" evidence="5"/>
<dbReference type="GeneID" id="2909130"/>
<dbReference type="GO" id="GO:0046854">
    <property type="term" value="P:phosphatidylinositol phosphate biosynthetic process"/>
    <property type="evidence" value="ECO:0007669"/>
    <property type="project" value="UniProtKB-UniRule"/>
</dbReference>
<dbReference type="VEuPathDB" id="FungiDB:YALI0_C01617g"/>
<comment type="similarity">
    <text evidence="5">Belongs to the PI3/PI4-kinase family.</text>
</comment>
<evidence type="ECO:0000256" key="1">
    <source>
        <dbReference type="ARBA" id="ARBA00022679"/>
    </source>
</evidence>